<dbReference type="GO" id="GO:0030170">
    <property type="term" value="F:pyridoxal phosphate binding"/>
    <property type="evidence" value="ECO:0007669"/>
    <property type="project" value="InterPro"/>
</dbReference>
<dbReference type="Gene3D" id="3.90.1150.10">
    <property type="entry name" value="Aspartate Aminotransferase, domain 1"/>
    <property type="match status" value="1"/>
</dbReference>
<keyword evidence="4" id="KW-0456">Lyase</keyword>
<evidence type="ECO:0000313" key="8">
    <source>
        <dbReference type="EMBL" id="CAB4667983.1"/>
    </source>
</evidence>
<dbReference type="EMBL" id="CAEZWY010000026">
    <property type="protein sequence ID" value="CAB4667983.1"/>
    <property type="molecule type" value="Genomic_DNA"/>
</dbReference>
<protein>
    <recommendedName>
        <fullName evidence="2">cysteine-S-conjugate beta-lyase</fullName>
        <ecNumber evidence="2">4.4.1.13</ecNumber>
    </recommendedName>
</protein>
<dbReference type="EC" id="4.4.1.13" evidence="2"/>
<sequence length="382" mass="42332">MSEKVIADSLAQLQKRSSSKWRFYPSDILPLPVAEMDFQIAEPIKAALHDLVERSDTGYLGPIPELKENFAGFANRKWNWILDPEQVRIACDVGVGVIEVLRTFMSVGDKLMINTPVYNNFFTWINELKLTKVEVPLKREGMHFTLDMAGIEAAYKSGVKAHLLCNPHNPVGTVYTKLELMQIAELADKYDVIVISDEIHAPLTFSNTTFIPFLAASDFSKKVGITVTSASKAFNLAGLKCATIVAQDPKLNAMLDTMPESVHFRASLFGAIADAVAYKSGDTWLDGVIATLDENRRLVADLLKAKVPEIKYRIPDCSYLAWLDVSELNLGENPAAHFIEKGKVAFNPGHTYGADYSQFVRLNFGTSPEIITDSIGRILNSL</sequence>
<dbReference type="CDD" id="cd00609">
    <property type="entry name" value="AAT_like"/>
    <property type="match status" value="1"/>
</dbReference>
<dbReference type="InterPro" id="IPR015421">
    <property type="entry name" value="PyrdxlP-dep_Trfase_major"/>
</dbReference>
<evidence type="ECO:0000256" key="5">
    <source>
        <dbReference type="ARBA" id="ARBA00037974"/>
    </source>
</evidence>
<dbReference type="GO" id="GO:0047804">
    <property type="term" value="F:cysteine-S-conjugate beta-lyase activity"/>
    <property type="evidence" value="ECO:0007669"/>
    <property type="project" value="UniProtKB-EC"/>
</dbReference>
<dbReference type="InterPro" id="IPR015424">
    <property type="entry name" value="PyrdxlP-dep_Trfase"/>
</dbReference>
<dbReference type="EMBL" id="CAFBQT010000020">
    <property type="protein sequence ID" value="CAB5060644.1"/>
    <property type="molecule type" value="Genomic_DNA"/>
</dbReference>
<evidence type="ECO:0000256" key="1">
    <source>
        <dbReference type="ARBA" id="ARBA00001933"/>
    </source>
</evidence>
<dbReference type="EMBL" id="CAFBNI010000049">
    <property type="protein sequence ID" value="CAB4945145.1"/>
    <property type="molecule type" value="Genomic_DNA"/>
</dbReference>
<dbReference type="InterPro" id="IPR051798">
    <property type="entry name" value="Class-II_PLP-Dep_Aminotrans"/>
</dbReference>
<dbReference type="EMBL" id="CAEZYX010000111">
    <property type="protein sequence ID" value="CAB4746696.1"/>
    <property type="molecule type" value="Genomic_DNA"/>
</dbReference>
<dbReference type="Pfam" id="PF00155">
    <property type="entry name" value="Aminotran_1_2"/>
    <property type="match status" value="1"/>
</dbReference>
<gene>
    <name evidence="7" type="ORF">UFOPK1791_00033</name>
    <name evidence="8" type="ORF">UFOPK2312_00400</name>
    <name evidence="9" type="ORF">UFOPK2802_00883</name>
    <name evidence="10" type="ORF">UFOPK2982_00139</name>
    <name evidence="11" type="ORF">UFOPK3083_00456</name>
    <name evidence="12" type="ORF">UFOPK3783_00537</name>
    <name evidence="13" type="ORF">UFOPK4113_00418</name>
    <name evidence="14" type="ORF">UFOPK4355_00283</name>
</gene>
<evidence type="ECO:0000256" key="4">
    <source>
        <dbReference type="ARBA" id="ARBA00023239"/>
    </source>
</evidence>
<evidence type="ECO:0000313" key="7">
    <source>
        <dbReference type="EMBL" id="CAB4583093.1"/>
    </source>
</evidence>
<proteinExistence type="inferred from homology"/>
<evidence type="ECO:0000313" key="11">
    <source>
        <dbReference type="EMBL" id="CAB4802955.1"/>
    </source>
</evidence>
<comment type="cofactor">
    <cofactor evidence="1">
        <name>pyridoxal 5'-phosphate</name>
        <dbReference type="ChEBI" id="CHEBI:597326"/>
    </cofactor>
</comment>
<evidence type="ECO:0000313" key="10">
    <source>
        <dbReference type="EMBL" id="CAB4784423.1"/>
    </source>
</evidence>
<reference evidence="11" key="1">
    <citation type="submission" date="2020-05" db="EMBL/GenBank/DDBJ databases">
        <authorList>
            <person name="Chiriac C."/>
            <person name="Salcher M."/>
            <person name="Ghai R."/>
            <person name="Kavagutti S V."/>
        </authorList>
    </citation>
    <scope>NUCLEOTIDE SEQUENCE</scope>
</reference>
<dbReference type="InterPro" id="IPR004839">
    <property type="entry name" value="Aminotransferase_I/II_large"/>
</dbReference>
<keyword evidence="3" id="KW-0663">Pyridoxal phosphate</keyword>
<organism evidence="11">
    <name type="scientific">freshwater metagenome</name>
    <dbReference type="NCBI Taxonomy" id="449393"/>
    <lineage>
        <taxon>unclassified sequences</taxon>
        <taxon>metagenomes</taxon>
        <taxon>ecological metagenomes</taxon>
    </lineage>
</organism>
<evidence type="ECO:0000313" key="9">
    <source>
        <dbReference type="EMBL" id="CAB4746696.1"/>
    </source>
</evidence>
<dbReference type="EMBL" id="CAFBPL010000031">
    <property type="protein sequence ID" value="CAB5013308.1"/>
    <property type="molecule type" value="Genomic_DNA"/>
</dbReference>
<dbReference type="Gene3D" id="3.40.640.10">
    <property type="entry name" value="Type I PLP-dependent aspartate aminotransferase-like (Major domain)"/>
    <property type="match status" value="1"/>
</dbReference>
<evidence type="ECO:0000259" key="6">
    <source>
        <dbReference type="Pfam" id="PF00155"/>
    </source>
</evidence>
<dbReference type="EMBL" id="CAFAAT010000031">
    <property type="protein sequence ID" value="CAB4802955.1"/>
    <property type="molecule type" value="Genomic_DNA"/>
</dbReference>
<dbReference type="InterPro" id="IPR015422">
    <property type="entry name" value="PyrdxlP-dep_Trfase_small"/>
</dbReference>
<dbReference type="AlphaFoldDB" id="A0A6J6Y3C0"/>
<dbReference type="EMBL" id="CAEZUF010000001">
    <property type="protein sequence ID" value="CAB4583093.1"/>
    <property type="molecule type" value="Genomic_DNA"/>
</dbReference>
<dbReference type="EMBL" id="CAFAAE010000010">
    <property type="protein sequence ID" value="CAB4784423.1"/>
    <property type="molecule type" value="Genomic_DNA"/>
</dbReference>
<evidence type="ECO:0000313" key="14">
    <source>
        <dbReference type="EMBL" id="CAB5060644.1"/>
    </source>
</evidence>
<evidence type="ECO:0000313" key="12">
    <source>
        <dbReference type="EMBL" id="CAB4945145.1"/>
    </source>
</evidence>
<dbReference type="PANTHER" id="PTHR43525">
    <property type="entry name" value="PROTEIN MALY"/>
    <property type="match status" value="1"/>
</dbReference>
<evidence type="ECO:0000313" key="13">
    <source>
        <dbReference type="EMBL" id="CAB5013308.1"/>
    </source>
</evidence>
<name>A0A6J6Y3C0_9ZZZZ</name>
<dbReference type="PANTHER" id="PTHR43525:SF2">
    <property type="entry name" value="CYSTATHIONINE BETA-LYASE-RELATED"/>
    <property type="match status" value="1"/>
</dbReference>
<dbReference type="SUPFAM" id="SSF53383">
    <property type="entry name" value="PLP-dependent transferases"/>
    <property type="match status" value="1"/>
</dbReference>
<comment type="similarity">
    <text evidence="5">Belongs to the class-II pyridoxal-phosphate-dependent aminotransferase family. MalY/PatB cystathionine beta-lyase subfamily.</text>
</comment>
<accession>A0A6J6Y3C0</accession>
<feature type="domain" description="Aminotransferase class I/classII large" evidence="6">
    <location>
        <begin position="31"/>
        <end position="372"/>
    </location>
</feature>
<evidence type="ECO:0000256" key="3">
    <source>
        <dbReference type="ARBA" id="ARBA00022898"/>
    </source>
</evidence>
<evidence type="ECO:0000256" key="2">
    <source>
        <dbReference type="ARBA" id="ARBA00012224"/>
    </source>
</evidence>